<gene>
    <name evidence="1" type="ORF">SV7mr_02580</name>
</gene>
<proteinExistence type="predicted"/>
<protein>
    <submittedName>
        <fullName evidence="1">Uncharacterized protein</fullName>
    </submittedName>
</protein>
<dbReference type="Proteomes" id="UP000315003">
    <property type="component" value="Chromosome"/>
</dbReference>
<organism evidence="1 2">
    <name type="scientific">Stieleria bergensis</name>
    <dbReference type="NCBI Taxonomy" id="2528025"/>
    <lineage>
        <taxon>Bacteria</taxon>
        <taxon>Pseudomonadati</taxon>
        <taxon>Planctomycetota</taxon>
        <taxon>Planctomycetia</taxon>
        <taxon>Pirellulales</taxon>
        <taxon>Pirellulaceae</taxon>
        <taxon>Stieleria</taxon>
    </lineage>
</organism>
<accession>A0A517SNS5</accession>
<dbReference type="OrthoDB" id="266772at2"/>
<dbReference type="RefSeq" id="WP_145268465.1">
    <property type="nucleotide sequence ID" value="NZ_CP036272.1"/>
</dbReference>
<evidence type="ECO:0000313" key="2">
    <source>
        <dbReference type="Proteomes" id="UP000315003"/>
    </source>
</evidence>
<dbReference type="EMBL" id="CP036272">
    <property type="protein sequence ID" value="QDT57773.1"/>
    <property type="molecule type" value="Genomic_DNA"/>
</dbReference>
<sequence>MSDRPKTDQTHSTSADHVSSTTPLSSAVLLLSTLAIALPTTWPVTQMQAQEPTAPSAAHQLFLAPSATAQQTPRNQRWFPIPVNSIRGQILELNDKQAKIQVPGKVQVDTYAANRVIHVRLANTPDDQIKALALYDQRQFSAALPAIVKAVSEPQNGQRAPVWRQQWLSMLAARAAMQSNRGSVAIELVRQLDQRPLPAMTLGLLPIVWDWSDTSALVQPAVKAAGSDSLAVKLVAASWLMRSQDYRDAAKSALQRLAAQTQRPTIATLAKQLLWQLKTPVQIQSDFESWETEVEALPMPLQTGPMIGLATTLRRMGQNEASQRWSKALELAAPTPYPVPKPTQPIP</sequence>
<evidence type="ECO:0000313" key="1">
    <source>
        <dbReference type="EMBL" id="QDT57773.1"/>
    </source>
</evidence>
<reference evidence="1 2" key="1">
    <citation type="submission" date="2019-02" db="EMBL/GenBank/DDBJ databases">
        <title>Deep-cultivation of Planctomycetes and their phenomic and genomic characterization uncovers novel biology.</title>
        <authorList>
            <person name="Wiegand S."/>
            <person name="Jogler M."/>
            <person name="Boedeker C."/>
            <person name="Pinto D."/>
            <person name="Vollmers J."/>
            <person name="Rivas-Marin E."/>
            <person name="Kohn T."/>
            <person name="Peeters S.H."/>
            <person name="Heuer A."/>
            <person name="Rast P."/>
            <person name="Oberbeckmann S."/>
            <person name="Bunk B."/>
            <person name="Jeske O."/>
            <person name="Meyerdierks A."/>
            <person name="Storesund J.E."/>
            <person name="Kallscheuer N."/>
            <person name="Luecker S."/>
            <person name="Lage O.M."/>
            <person name="Pohl T."/>
            <person name="Merkel B.J."/>
            <person name="Hornburger P."/>
            <person name="Mueller R.-W."/>
            <person name="Bruemmer F."/>
            <person name="Labrenz M."/>
            <person name="Spormann A.M."/>
            <person name="Op den Camp H."/>
            <person name="Overmann J."/>
            <person name="Amann R."/>
            <person name="Jetten M.S.M."/>
            <person name="Mascher T."/>
            <person name="Medema M.H."/>
            <person name="Devos D.P."/>
            <person name="Kaster A.-K."/>
            <person name="Ovreas L."/>
            <person name="Rohde M."/>
            <person name="Galperin M.Y."/>
            <person name="Jogler C."/>
        </authorList>
    </citation>
    <scope>NUCLEOTIDE SEQUENCE [LARGE SCALE GENOMIC DNA]</scope>
    <source>
        <strain evidence="1 2">SV_7m_r</strain>
    </source>
</reference>
<name>A0A517SNS5_9BACT</name>
<keyword evidence="2" id="KW-1185">Reference proteome</keyword>
<dbReference type="AlphaFoldDB" id="A0A517SNS5"/>